<gene>
    <name evidence="3" type="ORF">DERF_001133</name>
    <name evidence="2" type="ORF">HUG17_4365</name>
</gene>
<evidence type="ECO:0000313" key="4">
    <source>
        <dbReference type="Proteomes" id="UP000790347"/>
    </source>
</evidence>
<feature type="transmembrane region" description="Helical" evidence="1">
    <location>
        <begin position="311"/>
        <end position="330"/>
    </location>
</feature>
<evidence type="ECO:0000256" key="1">
    <source>
        <dbReference type="SAM" id="Phobius"/>
    </source>
</evidence>
<sequence>MTTKQLVLSHIDQWIMMEQQHRMIRLLLNTFGILGVQLRPLQWNNVLSILNWSLNNLIIVATLYLLNDQKPFHSRLASLISSDQYLMYYYVKICAKIIFPIICLFYVITYWIYGHRLISQLQSSRFASIKIPKRVENIVIIVAFVIPMFFLCLRNYLPFDSFNLQTLFAIEIFTFYRSVTWILLYFNQLANLRVLEQIRQRYLHDDIEKQLANGRKCQSLCLRRQSRCISSISASLEKIGKRNDPIRHTLKNQSSITKCRDLFEEMKDLAELNNRLQPMFSILTTLHLVHTSAVVTILLNDIAMADFPYNLGYFVEILFRISVWFGLLTLNRKVLQNFDQIEGFMLRKLRKVRPNQTLPSTTNSSPLKCSKVLKFKEMNIYQQSFHLLLFDVLRIDLKFLLDWICFIASYATLIHQTRWL</sequence>
<proteinExistence type="predicted"/>
<feature type="transmembrane region" description="Helical" evidence="1">
    <location>
        <begin position="49"/>
        <end position="67"/>
    </location>
</feature>
<feature type="transmembrane region" description="Helical" evidence="1">
    <location>
        <begin position="134"/>
        <end position="156"/>
    </location>
</feature>
<comment type="caution">
    <text evidence="3">The sequence shown here is derived from an EMBL/GenBank/DDBJ whole genome shotgun (WGS) entry which is preliminary data.</text>
</comment>
<dbReference type="OrthoDB" id="6521000at2759"/>
<evidence type="ECO:0000313" key="2">
    <source>
        <dbReference type="EMBL" id="KAH7641321.1"/>
    </source>
</evidence>
<reference evidence="2" key="2">
    <citation type="submission" date="2020-06" db="EMBL/GenBank/DDBJ databases">
        <authorList>
            <person name="Ji K."/>
            <person name="Li J."/>
        </authorList>
    </citation>
    <scope>NUCLEOTIDE SEQUENCE</scope>
    <source>
        <strain evidence="2">JKM2019</strain>
        <tissue evidence="2">Whole body</tissue>
    </source>
</reference>
<accession>A0A922I8V5</accession>
<keyword evidence="4" id="KW-1185">Reference proteome</keyword>
<reference evidence="3" key="1">
    <citation type="submission" date="2013-05" db="EMBL/GenBank/DDBJ databases">
        <authorList>
            <person name="Yim A.K.Y."/>
            <person name="Chan T.F."/>
            <person name="Ji K.M."/>
            <person name="Liu X.Y."/>
            <person name="Zhou J.W."/>
            <person name="Li R.Q."/>
            <person name="Yang K.Y."/>
            <person name="Li J."/>
            <person name="Li M."/>
            <person name="Law P.T.W."/>
            <person name="Wu Y.L."/>
            <person name="Cai Z.L."/>
            <person name="Qin H."/>
            <person name="Bao Y."/>
            <person name="Leung R.K.K."/>
            <person name="Ng P.K.S."/>
            <person name="Zou J."/>
            <person name="Zhong X.J."/>
            <person name="Ran P.X."/>
            <person name="Zhong N.S."/>
            <person name="Liu Z.G."/>
            <person name="Tsui S.K.W."/>
        </authorList>
    </citation>
    <scope>NUCLEOTIDE SEQUENCE</scope>
    <source>
        <strain evidence="3">Derf</strain>
        <tissue evidence="3">Whole organism</tissue>
    </source>
</reference>
<dbReference type="Proteomes" id="UP000828236">
    <property type="component" value="Unassembled WGS sequence"/>
</dbReference>
<feature type="transmembrane region" description="Helical" evidence="1">
    <location>
        <begin position="162"/>
        <end position="186"/>
    </location>
</feature>
<name>A0A922I8V5_DERFA</name>
<keyword evidence="1" id="KW-1133">Transmembrane helix</keyword>
<keyword evidence="1" id="KW-0812">Transmembrane</keyword>
<dbReference type="EMBL" id="ASGP02000001">
    <property type="protein sequence ID" value="KAH9527089.1"/>
    <property type="molecule type" value="Genomic_DNA"/>
</dbReference>
<reference evidence="3" key="4">
    <citation type="journal article" date="2022" name="Res Sq">
        <title>Comparative Genomics Reveals Insights into the Divergent Evolution of Astigmatic Mites and Household Pest Adaptations.</title>
        <authorList>
            <person name="Xiong Q."/>
            <person name="Wan A.T.-Y."/>
            <person name="Liu X.-Y."/>
            <person name="Fung C.S.-H."/>
            <person name="Xiao X."/>
            <person name="Malainual N."/>
            <person name="Hou J."/>
            <person name="Wang L."/>
            <person name="Wang M."/>
            <person name="Yang K."/>
            <person name="Cui Y."/>
            <person name="Leung E."/>
            <person name="Nong W."/>
            <person name="Shin S.-K."/>
            <person name="Au S."/>
            <person name="Jeong K.Y."/>
            <person name="Chew F.T."/>
            <person name="Hui J."/>
            <person name="Leung T.F."/>
            <person name="Tungtrongchitr A."/>
            <person name="Zhong N."/>
            <person name="Liu Z."/>
            <person name="Tsui S."/>
        </authorList>
    </citation>
    <scope>NUCLEOTIDE SEQUENCE</scope>
    <source>
        <strain evidence="3">Derf</strain>
        <tissue evidence="3">Whole organism</tissue>
    </source>
</reference>
<dbReference type="AlphaFoldDB" id="A0A922I8V5"/>
<feature type="transmembrane region" description="Helical" evidence="1">
    <location>
        <begin position="279"/>
        <end position="299"/>
    </location>
</feature>
<organism evidence="3 4">
    <name type="scientific">Dermatophagoides farinae</name>
    <name type="common">American house dust mite</name>
    <dbReference type="NCBI Taxonomy" id="6954"/>
    <lineage>
        <taxon>Eukaryota</taxon>
        <taxon>Metazoa</taxon>
        <taxon>Ecdysozoa</taxon>
        <taxon>Arthropoda</taxon>
        <taxon>Chelicerata</taxon>
        <taxon>Arachnida</taxon>
        <taxon>Acari</taxon>
        <taxon>Acariformes</taxon>
        <taxon>Sarcoptiformes</taxon>
        <taxon>Astigmata</taxon>
        <taxon>Psoroptidia</taxon>
        <taxon>Analgoidea</taxon>
        <taxon>Pyroglyphidae</taxon>
        <taxon>Dermatophagoidinae</taxon>
        <taxon>Dermatophagoides</taxon>
    </lineage>
</organism>
<keyword evidence="1" id="KW-0472">Membrane</keyword>
<feature type="transmembrane region" description="Helical" evidence="1">
    <location>
        <begin position="87"/>
        <end position="113"/>
    </location>
</feature>
<evidence type="ECO:0000313" key="3">
    <source>
        <dbReference type="EMBL" id="KAH9527089.1"/>
    </source>
</evidence>
<dbReference type="EMBL" id="SDOV01000004">
    <property type="protein sequence ID" value="KAH7641321.1"/>
    <property type="molecule type" value="Genomic_DNA"/>
</dbReference>
<dbReference type="Proteomes" id="UP000790347">
    <property type="component" value="Unassembled WGS sequence"/>
</dbReference>
<protein>
    <submittedName>
        <fullName evidence="3">Uncharacterized protein</fullName>
    </submittedName>
</protein>
<reference evidence="2" key="3">
    <citation type="journal article" date="2021" name="World Allergy Organ. J.">
        <title>Chromosome-level assembly of Dermatophagoides farinae genome and transcriptome reveals two novel allergens Der f 37 and Der f 39.</title>
        <authorList>
            <person name="Chen J."/>
            <person name="Cai Z."/>
            <person name="Fan D."/>
            <person name="Hu J."/>
            <person name="Hou Y."/>
            <person name="He Y."/>
            <person name="Zhang Z."/>
            <person name="Zhao Z."/>
            <person name="Gao P."/>
            <person name="Hu W."/>
            <person name="Sun J."/>
            <person name="Li J."/>
            <person name="Ji K."/>
        </authorList>
    </citation>
    <scope>NUCLEOTIDE SEQUENCE</scope>
    <source>
        <strain evidence="2">JKM2019</strain>
    </source>
</reference>